<accession>A0AAE0P4G8</accession>
<gene>
    <name evidence="1" type="ORF">B0H63DRAFT_14196</name>
</gene>
<comment type="caution">
    <text evidence="1">The sequence shown here is derived from an EMBL/GenBank/DDBJ whole genome shotgun (WGS) entry which is preliminary data.</text>
</comment>
<protein>
    <submittedName>
        <fullName evidence="1">Uncharacterized protein</fullName>
    </submittedName>
</protein>
<organism evidence="1 2">
    <name type="scientific">Podospora didyma</name>
    <dbReference type="NCBI Taxonomy" id="330526"/>
    <lineage>
        <taxon>Eukaryota</taxon>
        <taxon>Fungi</taxon>
        <taxon>Dikarya</taxon>
        <taxon>Ascomycota</taxon>
        <taxon>Pezizomycotina</taxon>
        <taxon>Sordariomycetes</taxon>
        <taxon>Sordariomycetidae</taxon>
        <taxon>Sordariales</taxon>
        <taxon>Podosporaceae</taxon>
        <taxon>Podospora</taxon>
    </lineage>
</organism>
<dbReference type="Proteomes" id="UP001285441">
    <property type="component" value="Unassembled WGS sequence"/>
</dbReference>
<name>A0AAE0P4G8_9PEZI</name>
<keyword evidence="2" id="KW-1185">Reference proteome</keyword>
<evidence type="ECO:0000313" key="1">
    <source>
        <dbReference type="EMBL" id="KAK3393238.1"/>
    </source>
</evidence>
<dbReference type="AlphaFoldDB" id="A0AAE0P4G8"/>
<proteinExistence type="predicted"/>
<reference evidence="1" key="1">
    <citation type="journal article" date="2023" name="Mol. Phylogenet. Evol.">
        <title>Genome-scale phylogeny and comparative genomics of the fungal order Sordariales.</title>
        <authorList>
            <person name="Hensen N."/>
            <person name="Bonometti L."/>
            <person name="Westerberg I."/>
            <person name="Brannstrom I.O."/>
            <person name="Guillou S."/>
            <person name="Cros-Aarteil S."/>
            <person name="Calhoun S."/>
            <person name="Haridas S."/>
            <person name="Kuo A."/>
            <person name="Mondo S."/>
            <person name="Pangilinan J."/>
            <person name="Riley R."/>
            <person name="LaButti K."/>
            <person name="Andreopoulos B."/>
            <person name="Lipzen A."/>
            <person name="Chen C."/>
            <person name="Yan M."/>
            <person name="Daum C."/>
            <person name="Ng V."/>
            <person name="Clum A."/>
            <person name="Steindorff A."/>
            <person name="Ohm R.A."/>
            <person name="Martin F."/>
            <person name="Silar P."/>
            <person name="Natvig D.O."/>
            <person name="Lalanne C."/>
            <person name="Gautier V."/>
            <person name="Ament-Velasquez S.L."/>
            <person name="Kruys A."/>
            <person name="Hutchinson M.I."/>
            <person name="Powell A.J."/>
            <person name="Barry K."/>
            <person name="Miller A.N."/>
            <person name="Grigoriev I.V."/>
            <person name="Debuchy R."/>
            <person name="Gladieux P."/>
            <person name="Hiltunen Thoren M."/>
            <person name="Johannesson H."/>
        </authorList>
    </citation>
    <scope>NUCLEOTIDE SEQUENCE</scope>
    <source>
        <strain evidence="1">CBS 232.78</strain>
    </source>
</reference>
<reference evidence="1" key="2">
    <citation type="submission" date="2023-06" db="EMBL/GenBank/DDBJ databases">
        <authorList>
            <consortium name="Lawrence Berkeley National Laboratory"/>
            <person name="Haridas S."/>
            <person name="Hensen N."/>
            <person name="Bonometti L."/>
            <person name="Westerberg I."/>
            <person name="Brannstrom I.O."/>
            <person name="Guillou S."/>
            <person name="Cros-Aarteil S."/>
            <person name="Calhoun S."/>
            <person name="Kuo A."/>
            <person name="Mondo S."/>
            <person name="Pangilinan J."/>
            <person name="Riley R."/>
            <person name="LaButti K."/>
            <person name="Andreopoulos B."/>
            <person name="Lipzen A."/>
            <person name="Chen C."/>
            <person name="Yanf M."/>
            <person name="Daum C."/>
            <person name="Ng V."/>
            <person name="Clum A."/>
            <person name="Steindorff A."/>
            <person name="Ohm R."/>
            <person name="Martin F."/>
            <person name="Silar P."/>
            <person name="Natvig D."/>
            <person name="Lalanne C."/>
            <person name="Gautier V."/>
            <person name="Ament-velasquez S.L."/>
            <person name="Kruys A."/>
            <person name="Hutchinson M.I."/>
            <person name="Powell A.J."/>
            <person name="Barry K."/>
            <person name="Miller A.N."/>
            <person name="Grigoriev I.V."/>
            <person name="Debuchy R."/>
            <person name="Gladieux P."/>
            <person name="Thoren M.H."/>
            <person name="Johannesson H."/>
        </authorList>
    </citation>
    <scope>NUCLEOTIDE SEQUENCE</scope>
    <source>
        <strain evidence="1">CBS 232.78</strain>
    </source>
</reference>
<dbReference type="EMBL" id="JAULSW010000001">
    <property type="protein sequence ID" value="KAK3393238.1"/>
    <property type="molecule type" value="Genomic_DNA"/>
</dbReference>
<evidence type="ECO:0000313" key="2">
    <source>
        <dbReference type="Proteomes" id="UP001285441"/>
    </source>
</evidence>
<sequence length="223" mass="25653">MQKAVFEAAAGPQILFIEADKTDIKIRQPPFHHSLAATCRLSRDAYTKNKELFRSSCGGNYWVNSRLDIFYFHDDHMPPSHRREPAEAYDRRPMIRNIAVDFESMGKYPRGPALICLWGLFPSMRELHLFVPSGPPQTPTPPWPMFNLVLRDLPDKQIIASPGGGMELWWVVKYHLNKWAAEILSGFKKDGWNRFHPEINGYLAEKLFWHDGTVDDGTADDDI</sequence>